<proteinExistence type="predicted"/>
<organism evidence="1 2">
    <name type="scientific">Mesorhizobium neociceri</name>
    <dbReference type="NCBI Taxonomy" id="1307853"/>
    <lineage>
        <taxon>Bacteria</taxon>
        <taxon>Pseudomonadati</taxon>
        <taxon>Pseudomonadota</taxon>
        <taxon>Alphaproteobacteria</taxon>
        <taxon>Hyphomicrobiales</taxon>
        <taxon>Phyllobacteriaceae</taxon>
        <taxon>Mesorhizobium</taxon>
    </lineage>
</organism>
<evidence type="ECO:0000313" key="2">
    <source>
        <dbReference type="Proteomes" id="UP000558284"/>
    </source>
</evidence>
<sequence length="63" mass="6709">MEFLPAAFDPAARDVGNLPMVWTAQNRCKALPAAKMPLSVASMAKKIKAIAVSIFVCSKCCPV</sequence>
<dbReference type="Proteomes" id="UP000558284">
    <property type="component" value="Unassembled WGS sequence"/>
</dbReference>
<protein>
    <submittedName>
        <fullName evidence="1">Uncharacterized protein</fullName>
    </submittedName>
</protein>
<gene>
    <name evidence="1" type="ORF">H0241_28105</name>
</gene>
<dbReference type="RefSeq" id="WP_181061032.1">
    <property type="nucleotide sequence ID" value="NZ_JACDTY010000019.1"/>
</dbReference>
<comment type="caution">
    <text evidence="1">The sequence shown here is derived from an EMBL/GenBank/DDBJ whole genome shotgun (WGS) entry which is preliminary data.</text>
</comment>
<name>A0A838BDC0_9HYPH</name>
<reference evidence="1 2" key="1">
    <citation type="submission" date="2020-07" db="EMBL/GenBank/DDBJ databases">
        <title>Definition of the novel symbiovar canariense within Mesorhizobium novociceri, a new species of genus Mesorhizobium nodulating Cicer canariense in the Caldera de Taburiente National Park (La Palma, Canary Islands).</title>
        <authorList>
            <person name="Leon-Barrios M."/>
            <person name="Perez-Yepez J."/>
            <person name="Flores-Felix J.D."/>
            <person name="Ramirez-Baena M.H."/>
            <person name="Pulido-Suarez L."/>
            <person name="Igual J.M."/>
            <person name="Velazquez E."/>
            <person name="Peix A."/>
        </authorList>
    </citation>
    <scope>NUCLEOTIDE SEQUENCE [LARGE SCALE GENOMIC DNA]</scope>
    <source>
        <strain evidence="1 2">CCANP35</strain>
    </source>
</reference>
<evidence type="ECO:0000313" key="1">
    <source>
        <dbReference type="EMBL" id="MBA1144077.1"/>
    </source>
</evidence>
<keyword evidence="2" id="KW-1185">Reference proteome</keyword>
<accession>A0A838BDC0</accession>
<dbReference type="AlphaFoldDB" id="A0A838BDC0"/>
<dbReference type="EMBL" id="JACDTY010000019">
    <property type="protein sequence ID" value="MBA1144077.1"/>
    <property type="molecule type" value="Genomic_DNA"/>
</dbReference>